<reference evidence="2 3" key="1">
    <citation type="submission" date="2014-09" db="EMBL/GenBank/DDBJ databases">
        <authorList>
            <person name="Ellenberger Sabrina"/>
        </authorList>
    </citation>
    <scope>NUCLEOTIDE SEQUENCE [LARGE SCALE GENOMIC DNA]</scope>
    <source>
        <strain evidence="2 3">CBS 412.66</strain>
    </source>
</reference>
<gene>
    <name evidence="2" type="primary">PARPA_04797.1 scaffold 15639</name>
</gene>
<feature type="region of interest" description="Disordered" evidence="1">
    <location>
        <begin position="1"/>
        <end position="21"/>
    </location>
</feature>
<feature type="region of interest" description="Disordered" evidence="1">
    <location>
        <begin position="51"/>
        <end position="77"/>
    </location>
</feature>
<keyword evidence="3" id="KW-1185">Reference proteome</keyword>
<accession>A0A0B7N6E4</accession>
<name>A0A0B7N6E4_9FUNG</name>
<organism evidence="2 3">
    <name type="scientific">Parasitella parasitica</name>
    <dbReference type="NCBI Taxonomy" id="35722"/>
    <lineage>
        <taxon>Eukaryota</taxon>
        <taxon>Fungi</taxon>
        <taxon>Fungi incertae sedis</taxon>
        <taxon>Mucoromycota</taxon>
        <taxon>Mucoromycotina</taxon>
        <taxon>Mucoromycetes</taxon>
        <taxon>Mucorales</taxon>
        <taxon>Mucorineae</taxon>
        <taxon>Mucoraceae</taxon>
        <taxon>Parasitella</taxon>
    </lineage>
</organism>
<dbReference type="AlphaFoldDB" id="A0A0B7N6E4"/>
<sequence length="106" mass="11740">MSAPALKASGKTDIDDTKVSKKVQKEINKREYLEKPKQEAKDLSKSMKCPACGGAHHARSSIARTVPNVSKERKRQSRSLSDLLLSKLVLSTAANTGVLYQRSKKW</sequence>
<evidence type="ECO:0000256" key="1">
    <source>
        <dbReference type="SAM" id="MobiDB-lite"/>
    </source>
</evidence>
<proteinExistence type="predicted"/>
<feature type="compositionally biased region" description="Basic and acidic residues" evidence="1">
    <location>
        <begin position="10"/>
        <end position="21"/>
    </location>
</feature>
<dbReference type="Proteomes" id="UP000054107">
    <property type="component" value="Unassembled WGS sequence"/>
</dbReference>
<evidence type="ECO:0000313" key="3">
    <source>
        <dbReference type="Proteomes" id="UP000054107"/>
    </source>
</evidence>
<protein>
    <submittedName>
        <fullName evidence="2">Uncharacterized protein</fullName>
    </submittedName>
</protein>
<dbReference type="EMBL" id="LN725615">
    <property type="protein sequence ID" value="CEP10998.1"/>
    <property type="molecule type" value="Genomic_DNA"/>
</dbReference>
<evidence type="ECO:0000313" key="2">
    <source>
        <dbReference type="EMBL" id="CEP10998.1"/>
    </source>
</evidence>